<evidence type="ECO:0000256" key="3">
    <source>
        <dbReference type="ARBA" id="ARBA00022801"/>
    </source>
</evidence>
<sequence>MEQNLFQKIQNKRGQMKSFVMAARERNWIGEKSYQDIIKKIDEDTLTIGVIGQMKCGKSTFLNSFLFEEEVLPAATTPMTAALSVITYGESKSIRAEFYSPKEWEELRMQAEREVSEAEGDKATESKIKAAKELVEKASKLGSSVADLLGKTQEDKFENLIEYVGADGKYIAITKSVTIFYPKEWLKGVEVVDTPGFNDPVVSREERTQEFLKRADVVLMLLYAGRAFDATDRDIVFEKVRRVGVGKILIGVNKYDLCYSNGETVEEIVENVETEIQKACREYQDPVITELLENAKPIPFSANMALMSKMPLERIRTDENLSFHWKNICDDFEISTQKEMFEKSLVTNLEEAIKSMIEQSKDEILFRKPINMILQAGENIKSKIASELIERTELLKISEQPDDEIEEKIDTFTKVKRKIERKINNLTEDLSYDYDKTSEKVIESLEDFIKDERNKILNQIDISTRGNVERNVNVAIGDFEDKFYRLLKKEGRKFENLICNKANEISNDVAEILTKYIEDSEDLIASFETKVRQIQISLVGSEEENEENEENYDEQEKNETNLLKDVGDFLFGFTLVPVAIDYLMLKDEYRDKVIEWFTSISLESVETHLSKQKKICINQFENIAKSNILTELIKQLETFKNEKSDWEQNVNQLKVEIESLKDKNKIVDLQISEMKLLKENL</sequence>
<dbReference type="Gene3D" id="3.40.50.300">
    <property type="entry name" value="P-loop containing nucleotide triphosphate hydrolases"/>
    <property type="match status" value="1"/>
</dbReference>
<gene>
    <name evidence="8" type="ORF">PG303_00035</name>
</gene>
<keyword evidence="5" id="KW-0472">Membrane</keyword>
<feature type="domain" description="Dynamin N-terminal" evidence="7">
    <location>
        <begin position="48"/>
        <end position="251"/>
    </location>
</feature>
<evidence type="ECO:0000256" key="2">
    <source>
        <dbReference type="ARBA" id="ARBA00022741"/>
    </source>
</evidence>
<dbReference type="InterPro" id="IPR045063">
    <property type="entry name" value="Dynamin_N"/>
</dbReference>
<dbReference type="PANTHER" id="PTHR10465">
    <property type="entry name" value="TRANSMEMBRANE GTPASE FZO1"/>
    <property type="match status" value="1"/>
</dbReference>
<accession>A0AAP6LKZ4</accession>
<dbReference type="GO" id="GO:0005525">
    <property type="term" value="F:GTP binding"/>
    <property type="evidence" value="ECO:0007669"/>
    <property type="project" value="UniProtKB-KW"/>
</dbReference>
<keyword evidence="3" id="KW-0378">Hydrolase</keyword>
<dbReference type="Proteomes" id="UP001284033">
    <property type="component" value="Unassembled WGS sequence"/>
</dbReference>
<organism evidence="8 9">
    <name type="scientific">Riemerella anatipestifer</name>
    <name type="common">Moraxella anatipestifer</name>
    <dbReference type="NCBI Taxonomy" id="34085"/>
    <lineage>
        <taxon>Bacteria</taxon>
        <taxon>Pseudomonadati</taxon>
        <taxon>Bacteroidota</taxon>
        <taxon>Flavobacteriia</taxon>
        <taxon>Flavobacteriales</taxon>
        <taxon>Weeksellaceae</taxon>
        <taxon>Riemerella</taxon>
    </lineage>
</organism>
<feature type="coiled-coil region" evidence="6">
    <location>
        <begin position="629"/>
        <end position="670"/>
    </location>
</feature>
<dbReference type="Pfam" id="PF00350">
    <property type="entry name" value="Dynamin_N"/>
    <property type="match status" value="1"/>
</dbReference>
<dbReference type="SUPFAM" id="SSF52540">
    <property type="entry name" value="P-loop containing nucleoside triphosphate hydrolases"/>
    <property type="match status" value="1"/>
</dbReference>
<evidence type="ECO:0000256" key="1">
    <source>
        <dbReference type="ARBA" id="ARBA00004370"/>
    </source>
</evidence>
<evidence type="ECO:0000256" key="5">
    <source>
        <dbReference type="ARBA" id="ARBA00023136"/>
    </source>
</evidence>
<dbReference type="AlphaFoldDB" id="A0AAP6LKZ4"/>
<reference evidence="8" key="1">
    <citation type="submission" date="2023-01" db="EMBL/GenBank/DDBJ databases">
        <title>Genome-based studies on antimicrobial resistance profiles of Riemerella anatipestifer in China, 1994 to 2021.</title>
        <authorList>
            <person name="Yang Z."/>
            <person name="Zhu D."/>
        </authorList>
    </citation>
    <scope>NUCLEOTIDE SEQUENCE</scope>
    <source>
        <strain evidence="8">RCAD1218</strain>
    </source>
</reference>
<keyword evidence="6" id="KW-0175">Coiled coil</keyword>
<evidence type="ECO:0000313" key="9">
    <source>
        <dbReference type="Proteomes" id="UP001284033"/>
    </source>
</evidence>
<name>A0AAP6LKZ4_RIEAN</name>
<evidence type="ECO:0000256" key="4">
    <source>
        <dbReference type="ARBA" id="ARBA00023134"/>
    </source>
</evidence>
<evidence type="ECO:0000259" key="7">
    <source>
        <dbReference type="Pfam" id="PF00350"/>
    </source>
</evidence>
<evidence type="ECO:0000313" key="8">
    <source>
        <dbReference type="EMBL" id="MDY3511606.1"/>
    </source>
</evidence>
<dbReference type="InterPro" id="IPR027417">
    <property type="entry name" value="P-loop_NTPase"/>
</dbReference>
<comment type="caution">
    <text evidence="8">The sequence shown here is derived from an EMBL/GenBank/DDBJ whole genome shotgun (WGS) entry which is preliminary data.</text>
</comment>
<proteinExistence type="predicted"/>
<feature type="coiled-coil region" evidence="6">
    <location>
        <begin position="538"/>
        <end position="565"/>
    </location>
</feature>
<protein>
    <submittedName>
        <fullName evidence="8">Dynamin family protein</fullName>
    </submittedName>
</protein>
<comment type="subcellular location">
    <subcellularLocation>
        <location evidence="1">Membrane</location>
    </subcellularLocation>
</comment>
<evidence type="ECO:0000256" key="6">
    <source>
        <dbReference type="SAM" id="Coils"/>
    </source>
</evidence>
<dbReference type="GO" id="GO:0003924">
    <property type="term" value="F:GTPase activity"/>
    <property type="evidence" value="ECO:0007669"/>
    <property type="project" value="InterPro"/>
</dbReference>
<dbReference type="GO" id="GO:0016020">
    <property type="term" value="C:membrane"/>
    <property type="evidence" value="ECO:0007669"/>
    <property type="project" value="UniProtKB-SubCell"/>
</dbReference>
<dbReference type="EMBL" id="JAQZHK010000001">
    <property type="protein sequence ID" value="MDY3511606.1"/>
    <property type="molecule type" value="Genomic_DNA"/>
</dbReference>
<keyword evidence="4" id="KW-0342">GTP-binding</keyword>
<dbReference type="PANTHER" id="PTHR10465:SF0">
    <property type="entry name" value="SARCALUMENIN"/>
    <property type="match status" value="1"/>
</dbReference>
<keyword evidence="2" id="KW-0547">Nucleotide-binding</keyword>
<dbReference type="RefSeq" id="WP_154469194.1">
    <property type="nucleotide sequence ID" value="NZ_CP110126.1"/>
</dbReference>
<dbReference type="InterPro" id="IPR027094">
    <property type="entry name" value="Mitofusin_fam"/>
</dbReference>